<evidence type="ECO:0000256" key="6">
    <source>
        <dbReference type="ARBA" id="ARBA00023136"/>
    </source>
</evidence>
<dbReference type="AlphaFoldDB" id="A0A448Q010"/>
<feature type="transmembrane region" description="Helical" evidence="7">
    <location>
        <begin position="234"/>
        <end position="252"/>
    </location>
</feature>
<dbReference type="Proteomes" id="UP000268879">
    <property type="component" value="Chromosome"/>
</dbReference>
<dbReference type="Pfam" id="PF00528">
    <property type="entry name" value="BPD_transp_1"/>
    <property type="match status" value="1"/>
</dbReference>
<feature type="domain" description="ABC transmembrane type-1" evidence="8">
    <location>
        <begin position="72"/>
        <end position="252"/>
    </location>
</feature>
<dbReference type="GO" id="GO:0005886">
    <property type="term" value="C:plasma membrane"/>
    <property type="evidence" value="ECO:0007669"/>
    <property type="project" value="UniProtKB-SubCell"/>
</dbReference>
<comment type="subcellular location">
    <subcellularLocation>
        <location evidence="1 7">Cell membrane</location>
        <topology evidence="1 7">Multi-pass membrane protein</topology>
    </subcellularLocation>
</comment>
<name>A0A448Q010_HAEPA</name>
<dbReference type="GO" id="GO:0055085">
    <property type="term" value="P:transmembrane transport"/>
    <property type="evidence" value="ECO:0007669"/>
    <property type="project" value="InterPro"/>
</dbReference>
<dbReference type="OrthoDB" id="8138334at2"/>
<dbReference type="InterPro" id="IPR000515">
    <property type="entry name" value="MetI-like"/>
</dbReference>
<gene>
    <name evidence="9" type="primary">ssuC_2</name>
    <name evidence="9" type="ORF">NCTC10665_00809</name>
</gene>
<evidence type="ECO:0000256" key="7">
    <source>
        <dbReference type="RuleBase" id="RU363032"/>
    </source>
</evidence>
<evidence type="ECO:0000256" key="4">
    <source>
        <dbReference type="ARBA" id="ARBA00022692"/>
    </source>
</evidence>
<feature type="transmembrane region" description="Helical" evidence="7">
    <location>
        <begin position="181"/>
        <end position="203"/>
    </location>
</feature>
<organism evidence="9 10">
    <name type="scientific">Haemophilus parainfluenzae</name>
    <dbReference type="NCBI Taxonomy" id="729"/>
    <lineage>
        <taxon>Bacteria</taxon>
        <taxon>Pseudomonadati</taxon>
        <taxon>Pseudomonadota</taxon>
        <taxon>Gammaproteobacteria</taxon>
        <taxon>Pasteurellales</taxon>
        <taxon>Pasteurellaceae</taxon>
        <taxon>Haemophilus</taxon>
    </lineage>
</organism>
<dbReference type="EMBL" id="LR134481">
    <property type="protein sequence ID" value="VEI30174.1"/>
    <property type="molecule type" value="Genomic_DNA"/>
</dbReference>
<dbReference type="InterPro" id="IPR035906">
    <property type="entry name" value="MetI-like_sf"/>
</dbReference>
<keyword evidence="3" id="KW-1003">Cell membrane</keyword>
<dbReference type="PANTHER" id="PTHR30151:SF0">
    <property type="entry name" value="ABC TRANSPORTER PERMEASE PROTEIN MJ0413-RELATED"/>
    <property type="match status" value="1"/>
</dbReference>
<keyword evidence="6 7" id="KW-0472">Membrane</keyword>
<evidence type="ECO:0000259" key="8">
    <source>
        <dbReference type="PROSITE" id="PS50928"/>
    </source>
</evidence>
<keyword evidence="5 7" id="KW-1133">Transmembrane helix</keyword>
<feature type="transmembrane region" description="Helical" evidence="7">
    <location>
        <begin position="138"/>
        <end position="160"/>
    </location>
</feature>
<dbReference type="PANTHER" id="PTHR30151">
    <property type="entry name" value="ALKANE SULFONATE ABC TRANSPORTER-RELATED, MEMBRANE SUBUNIT"/>
    <property type="match status" value="1"/>
</dbReference>
<evidence type="ECO:0000313" key="10">
    <source>
        <dbReference type="Proteomes" id="UP000268879"/>
    </source>
</evidence>
<keyword evidence="2 7" id="KW-0813">Transport</keyword>
<dbReference type="RefSeq" id="WP_049356167.1">
    <property type="nucleotide sequence ID" value="NZ_JVYT01000039.1"/>
</dbReference>
<dbReference type="CDD" id="cd06261">
    <property type="entry name" value="TM_PBP2"/>
    <property type="match status" value="1"/>
</dbReference>
<evidence type="ECO:0000256" key="3">
    <source>
        <dbReference type="ARBA" id="ARBA00022475"/>
    </source>
</evidence>
<proteinExistence type="inferred from homology"/>
<evidence type="ECO:0000256" key="2">
    <source>
        <dbReference type="ARBA" id="ARBA00022448"/>
    </source>
</evidence>
<evidence type="ECO:0000256" key="1">
    <source>
        <dbReference type="ARBA" id="ARBA00004651"/>
    </source>
</evidence>
<dbReference type="PROSITE" id="PS50928">
    <property type="entry name" value="ABC_TM1"/>
    <property type="match status" value="1"/>
</dbReference>
<comment type="similarity">
    <text evidence="7">Belongs to the binding-protein-dependent transport system permease family.</text>
</comment>
<dbReference type="SUPFAM" id="SSF161098">
    <property type="entry name" value="MetI-like"/>
    <property type="match status" value="1"/>
</dbReference>
<feature type="transmembrane region" description="Helical" evidence="7">
    <location>
        <begin position="20"/>
        <end position="40"/>
    </location>
</feature>
<reference evidence="9 10" key="1">
    <citation type="submission" date="2018-12" db="EMBL/GenBank/DDBJ databases">
        <authorList>
            <consortium name="Pathogen Informatics"/>
        </authorList>
    </citation>
    <scope>NUCLEOTIDE SEQUENCE [LARGE SCALE GENOMIC DNA]</scope>
    <source>
        <strain evidence="9 10">NCTC10665</strain>
    </source>
</reference>
<sequence>MIKTDKIRKPQPVLFYIIDYLWSGFTGLSVAMMVVALWAWGSSVFGEFMLPAPSDVFQKALELLEHFQQNEIGISLWRSVVGIAIALVAGLAAGLIAGSFKTAMALLKPVIMILLAMPPIIWVVMALFWFGFGNPSVLFTIIVLVAPLTFASAAMGMASVNKQHEELFDAYKLGLWKKIRYLYVPHLTGYVISSIGVAVAMGVKVVIMAELLGANEGVGAQIADARAMLDTSTVMAYVLLVIVFVSLFEYLITKPLEILFMPWRR</sequence>
<evidence type="ECO:0000313" key="9">
    <source>
        <dbReference type="EMBL" id="VEI30174.1"/>
    </source>
</evidence>
<feature type="transmembrane region" description="Helical" evidence="7">
    <location>
        <begin position="76"/>
        <end position="98"/>
    </location>
</feature>
<evidence type="ECO:0000256" key="5">
    <source>
        <dbReference type="ARBA" id="ARBA00022989"/>
    </source>
</evidence>
<keyword evidence="4 7" id="KW-0812">Transmembrane</keyword>
<protein>
    <submittedName>
        <fullName evidence="9">Nitrate/sulfonate/bicarbonate ABC transporter permease</fullName>
    </submittedName>
</protein>
<accession>A0A448Q010</accession>
<feature type="transmembrane region" description="Helical" evidence="7">
    <location>
        <begin position="110"/>
        <end position="132"/>
    </location>
</feature>
<dbReference type="Gene3D" id="1.10.3720.10">
    <property type="entry name" value="MetI-like"/>
    <property type="match status" value="1"/>
</dbReference>